<dbReference type="InterPro" id="IPR050126">
    <property type="entry name" value="Ap4A_hydrolase"/>
</dbReference>
<keyword evidence="4" id="KW-1185">Reference proteome</keyword>
<dbReference type="RefSeq" id="WP_124878841.1">
    <property type="nucleotide sequence ID" value="NZ_RQJO01000015.1"/>
</dbReference>
<comment type="caution">
    <text evidence="3">The sequence shown here is derived from an EMBL/GenBank/DDBJ whole genome shotgun (WGS) entry which is preliminary data.</text>
</comment>
<dbReference type="GO" id="GO:0016791">
    <property type="term" value="F:phosphatase activity"/>
    <property type="evidence" value="ECO:0007669"/>
    <property type="project" value="TreeGrafter"/>
</dbReference>
<dbReference type="InterPro" id="IPR029052">
    <property type="entry name" value="Metallo-depent_PP-like"/>
</dbReference>
<dbReference type="OrthoDB" id="9813918at2"/>
<dbReference type="Pfam" id="PF12850">
    <property type="entry name" value="Metallophos_2"/>
    <property type="match status" value="1"/>
</dbReference>
<proteinExistence type="inferred from homology"/>
<sequence length="256" mass="28729">MLKIAVISDIHANLPALKTVLNDIENRRADQVYCLGDLVDFAPWPNEVIDLIRQNRIPTLMGNHDERIAFDLPVVPLLKHGPFETQCRMAAIDFTRNAITKENKAFLATLPRHIQLTFGFSDRDVRLLLVHASPRSIDEYIYVDHDGEEVASMMAEKNADVLVMGHTHQSYIRAIPGPTVKTAINCGSVGRSKEADRLATYLLITVADSKTAFRPDSLQFELIKVDYKIEETIGAIRQSPIPDFYADFLSVGEVVK</sequence>
<name>A0A3P1BCK7_9BACT</name>
<accession>A0A3P1BCK7</accession>
<dbReference type="Proteomes" id="UP000271925">
    <property type="component" value="Unassembled WGS sequence"/>
</dbReference>
<dbReference type="PANTHER" id="PTHR42850:SF2">
    <property type="entry name" value="BLL5683 PROTEIN"/>
    <property type="match status" value="1"/>
</dbReference>
<dbReference type="CDD" id="cd00838">
    <property type="entry name" value="MPP_superfamily"/>
    <property type="match status" value="1"/>
</dbReference>
<dbReference type="PIRSF" id="PIRSF000883">
    <property type="entry name" value="Pesterase_MJ0912"/>
    <property type="match status" value="1"/>
</dbReference>
<dbReference type="InterPro" id="IPR011152">
    <property type="entry name" value="Pesterase_MJ0912"/>
</dbReference>
<organism evidence="3 4">
    <name type="scientific">Larkinella rosea</name>
    <dbReference type="NCBI Taxonomy" id="2025312"/>
    <lineage>
        <taxon>Bacteria</taxon>
        <taxon>Pseudomonadati</taxon>
        <taxon>Bacteroidota</taxon>
        <taxon>Cytophagia</taxon>
        <taxon>Cytophagales</taxon>
        <taxon>Spirosomataceae</taxon>
        <taxon>Larkinella</taxon>
    </lineage>
</organism>
<evidence type="ECO:0000313" key="4">
    <source>
        <dbReference type="Proteomes" id="UP000271925"/>
    </source>
</evidence>
<evidence type="ECO:0000259" key="2">
    <source>
        <dbReference type="Pfam" id="PF12850"/>
    </source>
</evidence>
<comment type="similarity">
    <text evidence="1">Belongs to the metallophosphoesterase superfamily. YfcE family.</text>
</comment>
<dbReference type="EMBL" id="RQJO01000015">
    <property type="protein sequence ID" value="RRA98916.1"/>
    <property type="molecule type" value="Genomic_DNA"/>
</dbReference>
<dbReference type="SUPFAM" id="SSF56300">
    <property type="entry name" value="Metallo-dependent phosphatases"/>
    <property type="match status" value="1"/>
</dbReference>
<protein>
    <submittedName>
        <fullName evidence="3">Metallophosphoesterase</fullName>
    </submittedName>
</protein>
<dbReference type="AlphaFoldDB" id="A0A3P1BCK7"/>
<gene>
    <name evidence="3" type="ORF">EHT25_28425</name>
</gene>
<reference evidence="3 4" key="1">
    <citation type="submission" date="2018-11" db="EMBL/GenBank/DDBJ databases">
        <authorList>
            <person name="Zhou Z."/>
            <person name="Wang G."/>
        </authorList>
    </citation>
    <scope>NUCLEOTIDE SEQUENCE [LARGE SCALE GENOMIC DNA]</scope>
    <source>
        <strain evidence="3 4">KCTC52004</strain>
    </source>
</reference>
<evidence type="ECO:0000313" key="3">
    <source>
        <dbReference type="EMBL" id="RRA98916.1"/>
    </source>
</evidence>
<dbReference type="InterPro" id="IPR024654">
    <property type="entry name" value="Calcineurin-like_PHP_lpxH"/>
</dbReference>
<dbReference type="PANTHER" id="PTHR42850">
    <property type="entry name" value="METALLOPHOSPHOESTERASE"/>
    <property type="match status" value="1"/>
</dbReference>
<feature type="domain" description="Calcineurin-like phosphoesterase" evidence="2">
    <location>
        <begin position="2"/>
        <end position="208"/>
    </location>
</feature>
<dbReference type="GO" id="GO:0005737">
    <property type="term" value="C:cytoplasm"/>
    <property type="evidence" value="ECO:0007669"/>
    <property type="project" value="TreeGrafter"/>
</dbReference>
<dbReference type="Gene3D" id="3.60.21.10">
    <property type="match status" value="1"/>
</dbReference>
<evidence type="ECO:0000256" key="1">
    <source>
        <dbReference type="ARBA" id="ARBA00008950"/>
    </source>
</evidence>